<dbReference type="Gene3D" id="3.40.50.1820">
    <property type="entry name" value="alpha/beta hydrolase"/>
    <property type="match status" value="1"/>
</dbReference>
<evidence type="ECO:0000256" key="1">
    <source>
        <dbReference type="ARBA" id="ARBA00005964"/>
    </source>
</evidence>
<dbReference type="PANTHER" id="PTHR43918:SF4">
    <property type="entry name" value="CARBOXYLIC ESTER HYDROLASE"/>
    <property type="match status" value="1"/>
</dbReference>
<evidence type="ECO:0000313" key="6">
    <source>
        <dbReference type="Proteomes" id="UP000241462"/>
    </source>
</evidence>
<comment type="similarity">
    <text evidence="1 3">Belongs to the type-B carboxylesterase/lipase family.</text>
</comment>
<reference evidence="5 6" key="1">
    <citation type="journal article" date="2018" name="Mycol. Prog.">
        <title>Coniella lustricola, a new species from submerged detritus.</title>
        <authorList>
            <person name="Raudabaugh D.B."/>
            <person name="Iturriaga T."/>
            <person name="Carver A."/>
            <person name="Mondo S."/>
            <person name="Pangilinan J."/>
            <person name="Lipzen A."/>
            <person name="He G."/>
            <person name="Amirebrahimi M."/>
            <person name="Grigoriev I.V."/>
            <person name="Miller A.N."/>
        </authorList>
    </citation>
    <scope>NUCLEOTIDE SEQUENCE [LARGE SCALE GENOMIC DNA]</scope>
    <source>
        <strain evidence="5 6">B22-T-1</strain>
    </source>
</reference>
<feature type="chain" id="PRO_5015368665" description="Carboxylic ester hydrolase" evidence="3">
    <location>
        <begin position="24"/>
        <end position="557"/>
    </location>
</feature>
<dbReference type="AlphaFoldDB" id="A0A2T3AJW8"/>
<dbReference type="Proteomes" id="UP000241462">
    <property type="component" value="Unassembled WGS sequence"/>
</dbReference>
<sequence length="557" mass="61521">MSAARLLATAVAAVAALAHLVTAQTTSPPIATTLNGTYQGRYLPEWDQDLFLGIPYAQPPLGDLRFRWPRSINTSFEGVRDASQYGYSCMQYHTTFNISEDCLTINVIRPAGTGLPVLVWIFGGGLYTGSTADPQYNLSGIVKVSQDLGEPVIAVDMNYRLGMWGFLQMPSLVAEGSSNAGLLDQRLALHWIQENIAAFGGDPDRVVVYGESAGAQSIAYQHFSYDGRDDGLYRGAIMESGGPTGCQVQDLSWYAVGVENLTRTVGCWTTSGWTSSTILPCLRSLDQATLFAAAPSLVWNPLIDGDFLTGYPSQLMPEGKFNAVPLLTGTNTDEGTGFSPSGPNTDEDLFHDFMWWRSYALSPPTIRKFFELYPDNPCHEPPFYIWNCSVFPSKGLEWRYGALIGGDMVMHSGRRKMCELYAGMAGQDVYSYRFDTRLWSETALYGVPHFDNVAFSFQNISGLLGPSPTYDDDLRIARSIAISYISFVHNLDPNPPAEWDAWNKVDALPLPTWPKYSLDEPTNMVLNVTGPWVEPDTWSKEGIAYMNTYAVARELLA</sequence>
<dbReference type="InterPro" id="IPR029058">
    <property type="entry name" value="AB_hydrolase_fold"/>
</dbReference>
<dbReference type="OrthoDB" id="408631at2759"/>
<name>A0A2T3AJW8_9PEZI</name>
<dbReference type="InterPro" id="IPR019826">
    <property type="entry name" value="Carboxylesterase_B_AS"/>
</dbReference>
<protein>
    <recommendedName>
        <fullName evidence="3">Carboxylic ester hydrolase</fullName>
        <ecNumber evidence="3">3.1.1.-</ecNumber>
    </recommendedName>
</protein>
<organism evidence="5 6">
    <name type="scientific">Coniella lustricola</name>
    <dbReference type="NCBI Taxonomy" id="2025994"/>
    <lineage>
        <taxon>Eukaryota</taxon>
        <taxon>Fungi</taxon>
        <taxon>Dikarya</taxon>
        <taxon>Ascomycota</taxon>
        <taxon>Pezizomycotina</taxon>
        <taxon>Sordariomycetes</taxon>
        <taxon>Sordariomycetidae</taxon>
        <taxon>Diaporthales</taxon>
        <taxon>Schizoparmaceae</taxon>
        <taxon>Coniella</taxon>
    </lineage>
</organism>
<evidence type="ECO:0000259" key="4">
    <source>
        <dbReference type="Pfam" id="PF00135"/>
    </source>
</evidence>
<gene>
    <name evidence="5" type="ORF">BD289DRAFT_360299</name>
</gene>
<dbReference type="InterPro" id="IPR019819">
    <property type="entry name" value="Carboxylesterase_B_CS"/>
</dbReference>
<dbReference type="InParanoid" id="A0A2T3AJW8"/>
<evidence type="ECO:0000313" key="5">
    <source>
        <dbReference type="EMBL" id="PSS00889.1"/>
    </source>
</evidence>
<dbReference type="PROSITE" id="PS00941">
    <property type="entry name" value="CARBOXYLESTERASE_B_2"/>
    <property type="match status" value="1"/>
</dbReference>
<keyword evidence="2 3" id="KW-0378">Hydrolase</keyword>
<dbReference type="STRING" id="2025994.A0A2T3AJW8"/>
<dbReference type="GO" id="GO:0052689">
    <property type="term" value="F:carboxylic ester hydrolase activity"/>
    <property type="evidence" value="ECO:0007669"/>
    <property type="project" value="TreeGrafter"/>
</dbReference>
<dbReference type="InterPro" id="IPR002018">
    <property type="entry name" value="CarbesteraseB"/>
</dbReference>
<accession>A0A2T3AJW8</accession>
<dbReference type="SUPFAM" id="SSF53474">
    <property type="entry name" value="alpha/beta-Hydrolases"/>
    <property type="match status" value="1"/>
</dbReference>
<feature type="domain" description="Carboxylesterase type B" evidence="4">
    <location>
        <begin position="29"/>
        <end position="506"/>
    </location>
</feature>
<dbReference type="EC" id="3.1.1.-" evidence="3"/>
<dbReference type="Pfam" id="PF00135">
    <property type="entry name" value="COesterase"/>
    <property type="match status" value="1"/>
</dbReference>
<evidence type="ECO:0000256" key="2">
    <source>
        <dbReference type="ARBA" id="ARBA00022801"/>
    </source>
</evidence>
<proteinExistence type="inferred from homology"/>
<dbReference type="EMBL" id="KZ678380">
    <property type="protein sequence ID" value="PSS00889.1"/>
    <property type="molecule type" value="Genomic_DNA"/>
</dbReference>
<keyword evidence="3" id="KW-0732">Signal</keyword>
<dbReference type="PANTHER" id="PTHR43918">
    <property type="entry name" value="ACETYLCHOLINESTERASE"/>
    <property type="match status" value="1"/>
</dbReference>
<evidence type="ECO:0000256" key="3">
    <source>
        <dbReference type="RuleBase" id="RU361235"/>
    </source>
</evidence>
<dbReference type="PROSITE" id="PS00122">
    <property type="entry name" value="CARBOXYLESTERASE_B_1"/>
    <property type="match status" value="1"/>
</dbReference>
<dbReference type="InterPro" id="IPR050654">
    <property type="entry name" value="AChE-related_enzymes"/>
</dbReference>
<keyword evidence="6" id="KW-1185">Reference proteome</keyword>
<feature type="signal peptide" evidence="3">
    <location>
        <begin position="1"/>
        <end position="23"/>
    </location>
</feature>